<evidence type="ECO:0000256" key="6">
    <source>
        <dbReference type="ARBA" id="ARBA00022833"/>
    </source>
</evidence>
<gene>
    <name evidence="11" type="primary">ptrA</name>
    <name evidence="11" type="ORF">PCLFYP37_01000</name>
</gene>
<dbReference type="RefSeq" id="WP_412441769.1">
    <property type="nucleotide sequence ID" value="NZ_CACRUT010000006.1"/>
</dbReference>
<dbReference type="InterPro" id="IPR007863">
    <property type="entry name" value="Peptidase_M16_C"/>
</dbReference>
<dbReference type="Pfam" id="PF00675">
    <property type="entry name" value="Peptidase_M16"/>
    <property type="match status" value="1"/>
</dbReference>
<dbReference type="InterPro" id="IPR011765">
    <property type="entry name" value="Pept_M16_N"/>
</dbReference>
<dbReference type="PANTHER" id="PTHR43690">
    <property type="entry name" value="NARDILYSIN"/>
    <property type="match status" value="1"/>
</dbReference>
<evidence type="ECO:0000313" key="11">
    <source>
        <dbReference type="EMBL" id="VYT74064.1"/>
    </source>
</evidence>
<reference evidence="11" key="1">
    <citation type="submission" date="2019-11" db="EMBL/GenBank/DDBJ databases">
        <authorList>
            <person name="Feng L."/>
        </authorList>
    </citation>
    <scope>NUCLEOTIDE SEQUENCE</scope>
    <source>
        <strain evidence="11">PclaraLFYP37</strain>
    </source>
</reference>
<keyword evidence="3 11" id="KW-0645">Protease</keyword>
<dbReference type="InterPro" id="IPR001431">
    <property type="entry name" value="Pept_M16_Zn_BS"/>
</dbReference>
<evidence type="ECO:0000256" key="4">
    <source>
        <dbReference type="ARBA" id="ARBA00022723"/>
    </source>
</evidence>
<evidence type="ECO:0000259" key="9">
    <source>
        <dbReference type="Pfam" id="PF00675"/>
    </source>
</evidence>
<evidence type="ECO:0000259" key="10">
    <source>
        <dbReference type="Pfam" id="PF05193"/>
    </source>
</evidence>
<dbReference type="EC" id="3.4.24.55" evidence="11"/>
<dbReference type="SUPFAM" id="SSF63411">
    <property type="entry name" value="LuxS/MPP-like metallohydrolase"/>
    <property type="match status" value="4"/>
</dbReference>
<evidence type="ECO:0000256" key="7">
    <source>
        <dbReference type="ARBA" id="ARBA00023049"/>
    </source>
</evidence>
<dbReference type="Pfam" id="PF05193">
    <property type="entry name" value="Peptidase_M16_C"/>
    <property type="match status" value="2"/>
</dbReference>
<sequence>MKQKILLLSFLFLSLIGYAQPIDWNKKLPADPNVLIGKLPNGITYYLRHNEEPKDRASFFIIRNAGALLENDDQDGLAHFLEHMAFNGSKNFPGNSMISTLERHGISFGGNLNAYTTQNETVYNISDVPMTDESLTDTCLLILHDWSYYLTLDPKDIDEERGVITEEWRTRNNSATRIYNQKRPVLYKGSKYAERDVIGDMDVIRTFKPETLRDFYHKWYRTDLEAIAIVGDFDIKNMEEKIKKVFSSIPVIPNPEPRPFFEIPSHDETYFCLATDKEATSSNVQVIRIFRDKEYDGKGYATYQDVKNGLMIGFYNSMVGERIGEIIQRGQAPYVKASVGFFGMVKGYYAYSISATAKPNQEREALIGALEEHERIFQHGFTEDELNRAKANMLTSLESMVKDKDKTSNDTYAEEMQSHFLGNEAIINIEDYAEAVKEILPTITAEEVSEQAKRWWKTDNRTIVISGPSEGVTHLTEQEARDILAEMEGKEVSAYEDNSVKGNLIEKEPTAGTITKVKELPQFQAEEWTLSNGAKVIYRKADYEKDEVALAAYSPGGSSLYTDVNFLPAASNAGQFASNYGLGTYDEIALGKLLTGKKAGCEVSISGLYENVNGSSTPKDFETMMQLMYLRFMEPRFDTLAHKVIIERNHIYAKQIAGQPQTIMRDSLSLISANYSPRVQLFNDAYVDRLTLDRIEKAYRDRICDASDFTFFIVGNVDKDTARVMAQKYIGSLPSLYRNEKWVDRQVRAPKGKVEKNIEIPLEVPKSTVIVLFNREMKYTLKEAYTINILGNILTNRYTKTIREEQGGTYGVGVSGSASREPYNNYNMYMTFECDPEKANELKPLLYKEVDNIIREGVTEEELSKVVKNTLKEAEQSKQHNAYWLTTLVTYYKTGVNLNDPKNMETLVASIQPKDVQKFAKKFFKDADVIDLIFSPQQK</sequence>
<dbReference type="GO" id="GO:0004222">
    <property type="term" value="F:metalloendopeptidase activity"/>
    <property type="evidence" value="ECO:0007669"/>
    <property type="project" value="UniProtKB-EC"/>
</dbReference>
<evidence type="ECO:0000256" key="1">
    <source>
        <dbReference type="ARBA" id="ARBA00001947"/>
    </source>
</evidence>
<accession>A0A6N2Z493</accession>
<dbReference type="PANTHER" id="PTHR43690:SF34">
    <property type="entry name" value="ZINC PROTEASE PQQL-LIKE"/>
    <property type="match status" value="1"/>
</dbReference>
<keyword evidence="5 11" id="KW-0378">Hydrolase</keyword>
<keyword evidence="4" id="KW-0479">Metal-binding</keyword>
<dbReference type="GO" id="GO:0006508">
    <property type="term" value="P:proteolysis"/>
    <property type="evidence" value="ECO:0007669"/>
    <property type="project" value="UniProtKB-KW"/>
</dbReference>
<feature type="domain" description="Peptidase M16 C-terminal" evidence="10">
    <location>
        <begin position="207"/>
        <end position="393"/>
    </location>
</feature>
<dbReference type="GO" id="GO:0046872">
    <property type="term" value="F:metal ion binding"/>
    <property type="evidence" value="ECO:0007669"/>
    <property type="project" value="UniProtKB-KW"/>
</dbReference>
<dbReference type="AlphaFoldDB" id="A0A6N2Z493"/>
<proteinExistence type="inferred from homology"/>
<feature type="domain" description="Peptidase M16 N-terminal" evidence="9">
    <location>
        <begin position="50"/>
        <end position="173"/>
    </location>
</feature>
<dbReference type="EMBL" id="CACRUT010000006">
    <property type="protein sequence ID" value="VYT74064.1"/>
    <property type="molecule type" value="Genomic_DNA"/>
</dbReference>
<name>A0A6N2Z493_9BACT</name>
<dbReference type="InterPro" id="IPR050626">
    <property type="entry name" value="Peptidase_M16"/>
</dbReference>
<dbReference type="InterPro" id="IPR011249">
    <property type="entry name" value="Metalloenz_LuxS/M16"/>
</dbReference>
<keyword evidence="7" id="KW-0482">Metalloprotease</keyword>
<evidence type="ECO:0000256" key="8">
    <source>
        <dbReference type="RuleBase" id="RU004447"/>
    </source>
</evidence>
<dbReference type="Gene3D" id="3.30.830.10">
    <property type="entry name" value="Metalloenzyme, LuxS/M16 peptidase-like"/>
    <property type="match status" value="4"/>
</dbReference>
<comment type="similarity">
    <text evidence="2 8">Belongs to the peptidase M16 family.</text>
</comment>
<organism evidence="11">
    <name type="scientific">Paraprevotella clara</name>
    <dbReference type="NCBI Taxonomy" id="454154"/>
    <lineage>
        <taxon>Bacteria</taxon>
        <taxon>Pseudomonadati</taxon>
        <taxon>Bacteroidota</taxon>
        <taxon>Bacteroidia</taxon>
        <taxon>Bacteroidales</taxon>
        <taxon>Prevotellaceae</taxon>
        <taxon>Paraprevotella</taxon>
    </lineage>
</organism>
<protein>
    <submittedName>
        <fullName evidence="11">Protease 3</fullName>
        <ecNumber evidence="11">3.4.24.55</ecNumber>
    </submittedName>
</protein>
<feature type="domain" description="Peptidase M16 C-terminal" evidence="10">
    <location>
        <begin position="691"/>
        <end position="868"/>
    </location>
</feature>
<evidence type="ECO:0000256" key="2">
    <source>
        <dbReference type="ARBA" id="ARBA00007261"/>
    </source>
</evidence>
<comment type="cofactor">
    <cofactor evidence="1">
        <name>Zn(2+)</name>
        <dbReference type="ChEBI" id="CHEBI:29105"/>
    </cofactor>
</comment>
<keyword evidence="6" id="KW-0862">Zinc</keyword>
<evidence type="ECO:0000256" key="5">
    <source>
        <dbReference type="ARBA" id="ARBA00022801"/>
    </source>
</evidence>
<dbReference type="PROSITE" id="PS00143">
    <property type="entry name" value="INSULINASE"/>
    <property type="match status" value="1"/>
</dbReference>
<evidence type="ECO:0000256" key="3">
    <source>
        <dbReference type="ARBA" id="ARBA00022670"/>
    </source>
</evidence>